<gene>
    <name evidence="3" type="ORF">SAPIO_CDS6968</name>
</gene>
<dbReference type="EMBL" id="JOWA01000109">
    <property type="protein sequence ID" value="KEZ41650.1"/>
    <property type="molecule type" value="Genomic_DNA"/>
</dbReference>
<dbReference type="Proteomes" id="UP000028545">
    <property type="component" value="Unassembled WGS sequence"/>
</dbReference>
<name>A0A084G2T8_PSEDA</name>
<feature type="compositionally biased region" description="Low complexity" evidence="1">
    <location>
        <begin position="165"/>
        <end position="203"/>
    </location>
</feature>
<keyword evidence="2" id="KW-0732">Signal</keyword>
<feature type="region of interest" description="Disordered" evidence="1">
    <location>
        <begin position="104"/>
        <end position="204"/>
    </location>
</feature>
<dbReference type="VEuPathDB" id="FungiDB:SAPIO_CDS6968"/>
<evidence type="ECO:0000313" key="3">
    <source>
        <dbReference type="EMBL" id="KEZ41650.1"/>
    </source>
</evidence>
<accession>A0A084G2T8</accession>
<feature type="signal peptide" evidence="2">
    <location>
        <begin position="1"/>
        <end position="21"/>
    </location>
</feature>
<dbReference type="KEGG" id="sapo:SAPIO_CDS6968"/>
<dbReference type="AlphaFoldDB" id="A0A084G2T8"/>
<feature type="compositionally biased region" description="Low complexity" evidence="1">
    <location>
        <begin position="125"/>
        <end position="140"/>
    </location>
</feature>
<dbReference type="RefSeq" id="XP_016641449.1">
    <property type="nucleotide sequence ID" value="XM_016788925.1"/>
</dbReference>
<evidence type="ECO:0008006" key="5">
    <source>
        <dbReference type="Google" id="ProtNLM"/>
    </source>
</evidence>
<evidence type="ECO:0000256" key="2">
    <source>
        <dbReference type="SAM" id="SignalP"/>
    </source>
</evidence>
<sequence length="229" mass="22833">MYARQLLLGALAAASIASASAIDGEELFSVLLKRQEPGTPAYNCHDNCGNAIRQAREVSDVCDNKAFQSNYANCLQCAGPDNFDIWKYYGNSVSAAGTKCGLSTEPLSGKQPDVGPAQNEGDAGGSEPTTSEGTPSPTDTEPGKTAEPTSSNAPEPSSGGDGDAESTAETPSATGSASPTGGSDASATASGTSAAPSSTSSEPVQVNGAGVLQAVGVFEAVAIGALFFI</sequence>
<dbReference type="GeneID" id="27726040"/>
<proteinExistence type="predicted"/>
<dbReference type="OrthoDB" id="4160690at2759"/>
<reference evidence="3 4" key="1">
    <citation type="journal article" date="2014" name="Genome Announc.">
        <title>Draft genome sequence of the pathogenic fungus Scedosporium apiospermum.</title>
        <authorList>
            <person name="Vandeputte P."/>
            <person name="Ghamrawi S."/>
            <person name="Rechenmann M."/>
            <person name="Iltis A."/>
            <person name="Giraud S."/>
            <person name="Fleury M."/>
            <person name="Thornton C."/>
            <person name="Delhaes L."/>
            <person name="Meyer W."/>
            <person name="Papon N."/>
            <person name="Bouchara J.P."/>
        </authorList>
    </citation>
    <scope>NUCLEOTIDE SEQUENCE [LARGE SCALE GENOMIC DNA]</scope>
    <source>
        <strain evidence="3 4">IHEM 14462</strain>
    </source>
</reference>
<evidence type="ECO:0000256" key="1">
    <source>
        <dbReference type="SAM" id="MobiDB-lite"/>
    </source>
</evidence>
<dbReference type="OMA" id="MSCANTY"/>
<feature type="chain" id="PRO_5001775264" description="Dynactin arp1 p25 subunit" evidence="2">
    <location>
        <begin position="22"/>
        <end position="229"/>
    </location>
</feature>
<dbReference type="HOGENOM" id="CLU_099929_0_0_1"/>
<comment type="caution">
    <text evidence="3">The sequence shown here is derived from an EMBL/GenBank/DDBJ whole genome shotgun (WGS) entry which is preliminary data.</text>
</comment>
<organism evidence="3 4">
    <name type="scientific">Pseudallescheria apiosperma</name>
    <name type="common">Scedosporium apiospermum</name>
    <dbReference type="NCBI Taxonomy" id="563466"/>
    <lineage>
        <taxon>Eukaryota</taxon>
        <taxon>Fungi</taxon>
        <taxon>Dikarya</taxon>
        <taxon>Ascomycota</taxon>
        <taxon>Pezizomycotina</taxon>
        <taxon>Sordariomycetes</taxon>
        <taxon>Hypocreomycetidae</taxon>
        <taxon>Microascales</taxon>
        <taxon>Microascaceae</taxon>
        <taxon>Scedosporium</taxon>
    </lineage>
</organism>
<keyword evidence="4" id="KW-1185">Reference proteome</keyword>
<protein>
    <recommendedName>
        <fullName evidence="5">Dynactin arp1 p25 subunit</fullName>
    </recommendedName>
</protein>
<evidence type="ECO:0000313" key="4">
    <source>
        <dbReference type="Proteomes" id="UP000028545"/>
    </source>
</evidence>